<dbReference type="Pfam" id="PF03878">
    <property type="entry name" value="YIF1"/>
    <property type="match status" value="1"/>
</dbReference>
<evidence type="ECO:0000256" key="4">
    <source>
        <dbReference type="ARBA" id="ARBA00022448"/>
    </source>
</evidence>
<sequence>MYGHPSQAKTPPVLQAPVPQHSSQRIINHHGSAGGVATAGSSQYPHQQYQQQQQQQQQQPYTIAGFAQQQQQQQQQQQYQQHHQQQQHQQQQYQQQQQQPPLPPRGFPLQDQQHLSYPPTNSGFPSQSQQFQQQQQQHNGAYPSQHTTQAASSSSIGFMAPASSAYTQSSSSVQGPPPPANPTQQQPSSYLGSNFVNDFQGSAAGQIGMQLGTQAFTQVQQNVNQNLSRYINVSQLRYYFNVSNSYVLNKVRLLLFPFRHTSWSRLVHRSEHNGQAEGYAPPREDLNAPDLYLPVMSYVTYVLLVGLTIGMASEGAVVSKKFTPEVLGTSATGAFFIVFFEVFVLKLAFYLLNVVNDASFLDLISYCGYKFIFVSILVVFKSVLGMFDWKFWIPGAYLVLAFGFFTIRTLRYLVLPDQGTTNVVGRDGRKRRVLGLFVISAFQCLSMLALI</sequence>
<feature type="transmembrane region" description="Helical" evidence="12">
    <location>
        <begin position="291"/>
        <end position="312"/>
    </location>
</feature>
<evidence type="ECO:0000256" key="3">
    <source>
        <dbReference type="ARBA" id="ARBA00009727"/>
    </source>
</evidence>
<evidence type="ECO:0000256" key="9">
    <source>
        <dbReference type="ARBA" id="ARBA00023034"/>
    </source>
</evidence>
<feature type="compositionally biased region" description="Low complexity" evidence="11">
    <location>
        <begin position="126"/>
        <end position="137"/>
    </location>
</feature>
<feature type="transmembrane region" description="Helical" evidence="12">
    <location>
        <begin position="433"/>
        <end position="450"/>
    </location>
</feature>
<dbReference type="EMBL" id="JAFCIX010000125">
    <property type="protein sequence ID" value="KAH6597958.1"/>
    <property type="molecule type" value="Genomic_DNA"/>
</dbReference>
<evidence type="ECO:0000313" key="13">
    <source>
        <dbReference type="EMBL" id="KAH6597958.1"/>
    </source>
</evidence>
<evidence type="ECO:0000256" key="2">
    <source>
        <dbReference type="ARBA" id="ARBA00004653"/>
    </source>
</evidence>
<evidence type="ECO:0000256" key="12">
    <source>
        <dbReference type="SAM" id="Phobius"/>
    </source>
</evidence>
<feature type="compositionally biased region" description="Low complexity" evidence="11">
    <location>
        <begin position="144"/>
        <end position="174"/>
    </location>
</feature>
<feature type="transmembrane region" description="Helical" evidence="12">
    <location>
        <begin position="363"/>
        <end position="384"/>
    </location>
</feature>
<comment type="caution">
    <text evidence="13">The sequence shown here is derived from an EMBL/GenBank/DDBJ whole genome shotgun (WGS) entry which is preliminary data.</text>
</comment>
<keyword evidence="9" id="KW-0333">Golgi apparatus</keyword>
<accession>A0ABQ8FGL1</accession>
<keyword evidence="6" id="KW-0256">Endoplasmic reticulum</keyword>
<name>A0ABQ8FGL1_9FUNG</name>
<evidence type="ECO:0000313" key="14">
    <source>
        <dbReference type="Proteomes" id="UP001648503"/>
    </source>
</evidence>
<evidence type="ECO:0000256" key="10">
    <source>
        <dbReference type="ARBA" id="ARBA00023136"/>
    </source>
</evidence>
<keyword evidence="4" id="KW-0813">Transport</keyword>
<evidence type="ECO:0000256" key="5">
    <source>
        <dbReference type="ARBA" id="ARBA00022692"/>
    </source>
</evidence>
<dbReference type="PANTHER" id="PTHR14083">
    <property type="entry name" value="YIP1 INTERACTING FACTOR HOMOLOG YIF1 PROTEIN"/>
    <property type="match status" value="1"/>
</dbReference>
<dbReference type="Proteomes" id="UP001648503">
    <property type="component" value="Unassembled WGS sequence"/>
</dbReference>
<evidence type="ECO:0000256" key="7">
    <source>
        <dbReference type="ARBA" id="ARBA00022927"/>
    </source>
</evidence>
<keyword evidence="14" id="KW-1185">Reference proteome</keyword>
<feature type="region of interest" description="Disordered" evidence="11">
    <location>
        <begin position="1"/>
        <end position="195"/>
    </location>
</feature>
<keyword evidence="10 12" id="KW-0472">Membrane</keyword>
<keyword evidence="8 12" id="KW-1133">Transmembrane helix</keyword>
<gene>
    <name evidence="13" type="ORF">BASA50_004112</name>
</gene>
<protein>
    <recommendedName>
        <fullName evidence="15">YIF1-domain-containing protein</fullName>
    </recommendedName>
</protein>
<comment type="similarity">
    <text evidence="3">Belongs to the YIF1 family.</text>
</comment>
<keyword evidence="5 12" id="KW-0812">Transmembrane</keyword>
<organism evidence="13 14">
    <name type="scientific">Batrachochytrium salamandrivorans</name>
    <dbReference type="NCBI Taxonomy" id="1357716"/>
    <lineage>
        <taxon>Eukaryota</taxon>
        <taxon>Fungi</taxon>
        <taxon>Fungi incertae sedis</taxon>
        <taxon>Chytridiomycota</taxon>
        <taxon>Chytridiomycota incertae sedis</taxon>
        <taxon>Chytridiomycetes</taxon>
        <taxon>Rhizophydiales</taxon>
        <taxon>Rhizophydiales incertae sedis</taxon>
        <taxon>Batrachochytrium</taxon>
    </lineage>
</organism>
<evidence type="ECO:0000256" key="8">
    <source>
        <dbReference type="ARBA" id="ARBA00022989"/>
    </source>
</evidence>
<evidence type="ECO:0000256" key="11">
    <source>
        <dbReference type="SAM" id="MobiDB-lite"/>
    </source>
</evidence>
<evidence type="ECO:0000256" key="1">
    <source>
        <dbReference type="ARBA" id="ARBA00004477"/>
    </source>
</evidence>
<dbReference type="PANTHER" id="PTHR14083:SF0">
    <property type="entry name" value="YIP1D-INTERACTING FACTOR 1, ISOFORM C"/>
    <property type="match status" value="1"/>
</dbReference>
<feature type="compositionally biased region" description="Polar residues" evidence="11">
    <location>
        <begin position="110"/>
        <end position="125"/>
    </location>
</feature>
<evidence type="ECO:0000256" key="6">
    <source>
        <dbReference type="ARBA" id="ARBA00022824"/>
    </source>
</evidence>
<feature type="transmembrane region" description="Helical" evidence="12">
    <location>
        <begin position="391"/>
        <end position="413"/>
    </location>
</feature>
<feature type="transmembrane region" description="Helical" evidence="12">
    <location>
        <begin position="333"/>
        <end position="351"/>
    </location>
</feature>
<comment type="subcellular location">
    <subcellularLocation>
        <location evidence="1">Endoplasmic reticulum membrane</location>
        <topology evidence="1">Multi-pass membrane protein</topology>
    </subcellularLocation>
    <subcellularLocation>
        <location evidence="2">Golgi apparatus membrane</location>
        <topology evidence="2">Multi-pass membrane protein</topology>
    </subcellularLocation>
</comment>
<evidence type="ECO:0008006" key="15">
    <source>
        <dbReference type="Google" id="ProtNLM"/>
    </source>
</evidence>
<dbReference type="InterPro" id="IPR005578">
    <property type="entry name" value="Yif1_fam"/>
</dbReference>
<reference evidence="13 14" key="1">
    <citation type="submission" date="2021-02" db="EMBL/GenBank/DDBJ databases">
        <title>Variation within the Batrachochytrium salamandrivorans European outbreak.</title>
        <authorList>
            <person name="Kelly M."/>
            <person name="Pasmans F."/>
            <person name="Shea T.P."/>
            <person name="Munoz J.F."/>
            <person name="Carranza S."/>
            <person name="Cuomo C.A."/>
            <person name="Martel A."/>
        </authorList>
    </citation>
    <scope>NUCLEOTIDE SEQUENCE [LARGE SCALE GENOMIC DNA]</scope>
    <source>
        <strain evidence="13 14">AMFP18/2</strain>
    </source>
</reference>
<feature type="compositionally biased region" description="Low complexity" evidence="11">
    <location>
        <begin position="68"/>
        <end position="99"/>
    </location>
</feature>
<feature type="compositionally biased region" description="Low complexity" evidence="11">
    <location>
        <begin position="35"/>
        <end position="61"/>
    </location>
</feature>
<proteinExistence type="inferred from homology"/>
<keyword evidence="7" id="KW-0653">Protein transport</keyword>